<dbReference type="InterPro" id="IPR012340">
    <property type="entry name" value="NA-bd_OB-fold"/>
</dbReference>
<dbReference type="Pfam" id="PF00005">
    <property type="entry name" value="ABC_tran"/>
    <property type="match status" value="1"/>
</dbReference>
<organism evidence="7 8">
    <name type="scientific">Martelella radicis</name>
    <dbReference type="NCBI Taxonomy" id="1397476"/>
    <lineage>
        <taxon>Bacteria</taxon>
        <taxon>Pseudomonadati</taxon>
        <taxon>Pseudomonadota</taxon>
        <taxon>Alphaproteobacteria</taxon>
        <taxon>Hyphomicrobiales</taxon>
        <taxon>Aurantimonadaceae</taxon>
        <taxon>Martelella</taxon>
    </lineage>
</organism>
<evidence type="ECO:0000256" key="4">
    <source>
        <dbReference type="ARBA" id="ARBA00022741"/>
    </source>
</evidence>
<keyword evidence="8" id="KW-1185">Reference proteome</keyword>
<keyword evidence="4" id="KW-0547">Nucleotide-binding</keyword>
<dbReference type="InterPro" id="IPR003593">
    <property type="entry name" value="AAA+_ATPase"/>
</dbReference>
<dbReference type="GO" id="GO:0016887">
    <property type="term" value="F:ATP hydrolysis activity"/>
    <property type="evidence" value="ECO:0007669"/>
    <property type="project" value="InterPro"/>
</dbReference>
<gene>
    <name evidence="7" type="ORF">GGR30_000505</name>
</gene>
<dbReference type="PROSITE" id="PS00211">
    <property type="entry name" value="ABC_TRANSPORTER_1"/>
    <property type="match status" value="1"/>
</dbReference>
<comment type="caution">
    <text evidence="7">The sequence shown here is derived from an EMBL/GenBank/DDBJ whole genome shotgun (WGS) entry which is preliminary data.</text>
</comment>
<evidence type="ECO:0000256" key="5">
    <source>
        <dbReference type="ARBA" id="ARBA00022840"/>
    </source>
</evidence>
<dbReference type="AlphaFoldDB" id="A0A7W6P8E7"/>
<keyword evidence="7" id="KW-0762">Sugar transport</keyword>
<dbReference type="InterPro" id="IPR015855">
    <property type="entry name" value="ABC_transpr_MalK-like"/>
</dbReference>
<dbReference type="Proteomes" id="UP000530571">
    <property type="component" value="Unassembled WGS sequence"/>
</dbReference>
<evidence type="ECO:0000313" key="8">
    <source>
        <dbReference type="Proteomes" id="UP000530571"/>
    </source>
</evidence>
<dbReference type="InterPro" id="IPR013611">
    <property type="entry name" value="Transp-assoc_OB_typ2"/>
</dbReference>
<accession>A0A7W6P8E7</accession>
<dbReference type="GO" id="GO:0005524">
    <property type="term" value="F:ATP binding"/>
    <property type="evidence" value="ECO:0007669"/>
    <property type="project" value="UniProtKB-KW"/>
</dbReference>
<dbReference type="GO" id="GO:0015423">
    <property type="term" value="F:ABC-type maltose transporter activity"/>
    <property type="evidence" value="ECO:0007669"/>
    <property type="project" value="TreeGrafter"/>
</dbReference>
<name>A0A7W6P8E7_9HYPH</name>
<evidence type="ECO:0000256" key="3">
    <source>
        <dbReference type="ARBA" id="ARBA00022448"/>
    </source>
</evidence>
<dbReference type="SUPFAM" id="SSF52540">
    <property type="entry name" value="P-loop containing nucleoside triphosphate hydrolases"/>
    <property type="match status" value="1"/>
</dbReference>
<feature type="domain" description="ABC transporter" evidence="6">
    <location>
        <begin position="4"/>
        <end position="234"/>
    </location>
</feature>
<dbReference type="PANTHER" id="PTHR43875">
    <property type="entry name" value="MALTODEXTRIN IMPORT ATP-BINDING PROTEIN MSMX"/>
    <property type="match status" value="1"/>
</dbReference>
<dbReference type="Gene3D" id="2.40.50.100">
    <property type="match status" value="1"/>
</dbReference>
<evidence type="ECO:0000313" key="7">
    <source>
        <dbReference type="EMBL" id="MBB4120610.1"/>
    </source>
</evidence>
<dbReference type="EMBL" id="JACIDZ010000001">
    <property type="protein sequence ID" value="MBB4120610.1"/>
    <property type="molecule type" value="Genomic_DNA"/>
</dbReference>
<evidence type="ECO:0000256" key="2">
    <source>
        <dbReference type="ARBA" id="ARBA00005417"/>
    </source>
</evidence>
<dbReference type="Gene3D" id="2.40.50.140">
    <property type="entry name" value="Nucleic acid-binding proteins"/>
    <property type="match status" value="1"/>
</dbReference>
<dbReference type="GO" id="GO:1990060">
    <property type="term" value="C:maltose transport complex"/>
    <property type="evidence" value="ECO:0007669"/>
    <property type="project" value="TreeGrafter"/>
</dbReference>
<dbReference type="InterPro" id="IPR047641">
    <property type="entry name" value="ABC_transpr_MalK/UgpC-like"/>
</dbReference>
<proteinExistence type="inferred from homology"/>
<dbReference type="RefSeq" id="WP_183482144.1">
    <property type="nucleotide sequence ID" value="NZ_JACIDZ010000001.1"/>
</dbReference>
<dbReference type="SUPFAM" id="SSF50331">
    <property type="entry name" value="MOP-like"/>
    <property type="match status" value="1"/>
</dbReference>
<dbReference type="CDD" id="cd03301">
    <property type="entry name" value="ABC_MalK_N"/>
    <property type="match status" value="1"/>
</dbReference>
<dbReference type="InterPro" id="IPR017871">
    <property type="entry name" value="ABC_transporter-like_CS"/>
</dbReference>
<dbReference type="InterPro" id="IPR027417">
    <property type="entry name" value="P-loop_NTPase"/>
</dbReference>
<comment type="similarity">
    <text evidence="2">Belongs to the ABC transporter superfamily.</text>
</comment>
<keyword evidence="5" id="KW-0067">ATP-binding</keyword>
<dbReference type="PROSITE" id="PS50893">
    <property type="entry name" value="ABC_TRANSPORTER_2"/>
    <property type="match status" value="1"/>
</dbReference>
<dbReference type="GO" id="GO:0055052">
    <property type="term" value="C:ATP-binding cassette (ABC) transporter complex, substrate-binding subunit-containing"/>
    <property type="evidence" value="ECO:0007669"/>
    <property type="project" value="TreeGrafter"/>
</dbReference>
<sequence length="338" mass="36615">MAEVQLSALKKRFGSVEVIPSLDLSIPDRSFTVLVGPSGCGKSTLLRMIAGLEDATAGAIRIGGEDVTDIDPAKRGLAMVFQSYALYPHMTVAQNIGFALKLAGRPRREINERVREAASVLQLEPLLDRKPKALSGGQRQRVAIGRAIVREPKVFLFDEPLSNLDAALRGQMRVELAELHDRLKATMIYVTHDQVEAMTMADQIVVMKDGEIQQVGAPLKLYNDPSNLFVAAFIGSPKMNLISGELAERAGGTTIGVRPEHLEIAENDPLFTGTVVHAEHLGADTIAYINDARAGRIIVRLDGATLLETGQSISLSPKPGMLKVFDGEGRNTEHLSHV</sequence>
<dbReference type="PANTHER" id="PTHR43875:SF3">
    <property type="entry name" value="MALTOSE_MALTODEXTRIN IMPORT ATP-BINDING PROTEIN MALK"/>
    <property type="match status" value="1"/>
</dbReference>
<evidence type="ECO:0000259" key="6">
    <source>
        <dbReference type="PROSITE" id="PS50893"/>
    </source>
</evidence>
<comment type="subcellular location">
    <subcellularLocation>
        <location evidence="1">Cell inner membrane</location>
        <topology evidence="1">Peripheral membrane protein</topology>
    </subcellularLocation>
</comment>
<reference evidence="7 8" key="1">
    <citation type="submission" date="2020-08" db="EMBL/GenBank/DDBJ databases">
        <title>Genomic Encyclopedia of Type Strains, Phase IV (KMG-IV): sequencing the most valuable type-strain genomes for metagenomic binning, comparative biology and taxonomic classification.</title>
        <authorList>
            <person name="Goeker M."/>
        </authorList>
    </citation>
    <scope>NUCLEOTIDE SEQUENCE [LARGE SCALE GENOMIC DNA]</scope>
    <source>
        <strain evidence="7 8">DSM 28101</strain>
    </source>
</reference>
<dbReference type="Gene3D" id="3.40.50.300">
    <property type="entry name" value="P-loop containing nucleotide triphosphate hydrolases"/>
    <property type="match status" value="1"/>
</dbReference>
<keyword evidence="3" id="KW-0813">Transport</keyword>
<dbReference type="Pfam" id="PF08402">
    <property type="entry name" value="TOBE_2"/>
    <property type="match status" value="1"/>
</dbReference>
<protein>
    <submittedName>
        <fullName evidence="7">ABC-type sugar transport system ATPase subunit</fullName>
    </submittedName>
</protein>
<dbReference type="SMART" id="SM00382">
    <property type="entry name" value="AAA"/>
    <property type="match status" value="1"/>
</dbReference>
<dbReference type="FunFam" id="3.40.50.300:FF:000042">
    <property type="entry name" value="Maltose/maltodextrin ABC transporter, ATP-binding protein"/>
    <property type="match status" value="1"/>
</dbReference>
<dbReference type="InterPro" id="IPR003439">
    <property type="entry name" value="ABC_transporter-like_ATP-bd"/>
</dbReference>
<dbReference type="InterPro" id="IPR008995">
    <property type="entry name" value="Mo/tungstate-bd_C_term_dom"/>
</dbReference>
<evidence type="ECO:0000256" key="1">
    <source>
        <dbReference type="ARBA" id="ARBA00004417"/>
    </source>
</evidence>